<dbReference type="Proteomes" id="UP000323506">
    <property type="component" value="Chromosome D02"/>
</dbReference>
<keyword evidence="2" id="KW-1185">Reference proteome</keyword>
<gene>
    <name evidence="1" type="ORF">ES288_D02G096400v1</name>
</gene>
<proteinExistence type="predicted"/>
<dbReference type="EMBL" id="CM017702">
    <property type="protein sequence ID" value="TYG78877.1"/>
    <property type="molecule type" value="Genomic_DNA"/>
</dbReference>
<evidence type="ECO:0000313" key="2">
    <source>
        <dbReference type="Proteomes" id="UP000323506"/>
    </source>
</evidence>
<protein>
    <submittedName>
        <fullName evidence="1">Uncharacterized protein</fullName>
    </submittedName>
</protein>
<name>A0A5D2DAU7_GOSDA</name>
<reference evidence="1 2" key="1">
    <citation type="submission" date="2019-06" db="EMBL/GenBank/DDBJ databases">
        <title>WGS assembly of Gossypium darwinii.</title>
        <authorList>
            <person name="Chen Z.J."/>
            <person name="Sreedasyam A."/>
            <person name="Ando A."/>
            <person name="Song Q."/>
            <person name="De L."/>
            <person name="Hulse-Kemp A."/>
            <person name="Ding M."/>
            <person name="Ye W."/>
            <person name="Kirkbride R."/>
            <person name="Jenkins J."/>
            <person name="Plott C."/>
            <person name="Lovell J."/>
            <person name="Lin Y.-M."/>
            <person name="Vaughn R."/>
            <person name="Liu B."/>
            <person name="Li W."/>
            <person name="Simpson S."/>
            <person name="Scheffler B."/>
            <person name="Saski C."/>
            <person name="Grover C."/>
            <person name="Hu G."/>
            <person name="Conover J."/>
            <person name="Carlson J."/>
            <person name="Shu S."/>
            <person name="Boston L."/>
            <person name="Williams M."/>
            <person name="Peterson D."/>
            <person name="Mcgee K."/>
            <person name="Jones D."/>
            <person name="Wendel J."/>
            <person name="Stelly D."/>
            <person name="Grimwood J."/>
            <person name="Schmutz J."/>
        </authorList>
    </citation>
    <scope>NUCLEOTIDE SEQUENCE [LARGE SCALE GENOMIC DNA]</scope>
    <source>
        <strain evidence="1">1808015.09</strain>
    </source>
</reference>
<evidence type="ECO:0000313" key="1">
    <source>
        <dbReference type="EMBL" id="TYG78877.1"/>
    </source>
</evidence>
<organism evidence="1 2">
    <name type="scientific">Gossypium darwinii</name>
    <name type="common">Darwin's cotton</name>
    <name type="synonym">Gossypium barbadense var. darwinii</name>
    <dbReference type="NCBI Taxonomy" id="34276"/>
    <lineage>
        <taxon>Eukaryota</taxon>
        <taxon>Viridiplantae</taxon>
        <taxon>Streptophyta</taxon>
        <taxon>Embryophyta</taxon>
        <taxon>Tracheophyta</taxon>
        <taxon>Spermatophyta</taxon>
        <taxon>Magnoliopsida</taxon>
        <taxon>eudicotyledons</taxon>
        <taxon>Gunneridae</taxon>
        <taxon>Pentapetalae</taxon>
        <taxon>rosids</taxon>
        <taxon>malvids</taxon>
        <taxon>Malvales</taxon>
        <taxon>Malvaceae</taxon>
        <taxon>Malvoideae</taxon>
        <taxon>Gossypium</taxon>
    </lineage>
</organism>
<sequence length="55" mass="6821">MLCFLIKFLGLICHYLRLLSSIYVYGWWLLQLNRLVKIESCWVFLQRHIVLFVYR</sequence>
<dbReference type="AlphaFoldDB" id="A0A5D2DAU7"/>
<accession>A0A5D2DAU7</accession>